<dbReference type="Proteomes" id="UP001172386">
    <property type="component" value="Unassembled WGS sequence"/>
</dbReference>
<evidence type="ECO:0000313" key="1">
    <source>
        <dbReference type="EMBL" id="KAJ9660549.1"/>
    </source>
</evidence>
<protein>
    <submittedName>
        <fullName evidence="1">Uncharacterized protein</fullName>
    </submittedName>
</protein>
<organism evidence="1 2">
    <name type="scientific">Neophaeococcomyces mojaviensis</name>
    <dbReference type="NCBI Taxonomy" id="3383035"/>
    <lineage>
        <taxon>Eukaryota</taxon>
        <taxon>Fungi</taxon>
        <taxon>Dikarya</taxon>
        <taxon>Ascomycota</taxon>
        <taxon>Pezizomycotina</taxon>
        <taxon>Eurotiomycetes</taxon>
        <taxon>Chaetothyriomycetidae</taxon>
        <taxon>Chaetothyriales</taxon>
        <taxon>Chaetothyriales incertae sedis</taxon>
        <taxon>Neophaeococcomyces</taxon>
    </lineage>
</organism>
<reference evidence="1" key="1">
    <citation type="submission" date="2022-10" db="EMBL/GenBank/DDBJ databases">
        <title>Culturing micro-colonial fungi from biological soil crusts in the Mojave desert and describing Neophaeococcomyces mojavensis, and introducing the new genera and species Taxawa tesnikishii.</title>
        <authorList>
            <person name="Kurbessoian T."/>
            <person name="Stajich J.E."/>
        </authorList>
    </citation>
    <scope>NUCLEOTIDE SEQUENCE</scope>
    <source>
        <strain evidence="1">JES_112</strain>
    </source>
</reference>
<keyword evidence="2" id="KW-1185">Reference proteome</keyword>
<proteinExistence type="predicted"/>
<name>A0ACC3AEL0_9EURO</name>
<evidence type="ECO:0000313" key="2">
    <source>
        <dbReference type="Proteomes" id="UP001172386"/>
    </source>
</evidence>
<dbReference type="EMBL" id="JAPDRQ010000030">
    <property type="protein sequence ID" value="KAJ9660549.1"/>
    <property type="molecule type" value="Genomic_DNA"/>
</dbReference>
<gene>
    <name evidence="1" type="ORF">H2198_002486</name>
</gene>
<comment type="caution">
    <text evidence="1">The sequence shown here is derived from an EMBL/GenBank/DDBJ whole genome shotgun (WGS) entry which is preliminary data.</text>
</comment>
<accession>A0ACC3AEL0</accession>
<sequence>MISDFVYDLCHGTETVSSRLVANPNDAPGPTAKALFLKSSSLPKSDTTAEDGYDLDRAFECGQWGETRPSDLFLKASNRIYDDVLATLDKSNPLAGMCSPPLMGTSGVCPLVVISTVPDICRHMSNLIAKAQHEVFLATNFWKYSEGSRLICNAIKELSKRALSESRRVVVKIMYDRGDPMQVIRNHQTVPPKTFADPKGAVRIPHPEDLPNVDLEVVNYHKPPLGTFHAKFMIVDRKIAIIQSNNIQDNDNLEMMTQFEGPVVDSLYDMALITWNNPLQPPLPCLNTPAAENPPPTFSGEGHKSMFDQDNHLINQYAFTSAMPDGTNSLSDVALKASTTPMPLHTSQDPHYDDDIAKEVLRAASGFIPRNGESKLHAITNLLNVPAEGTSASAPEIEPAQMMTPIIPIPRHERFPIAMVNREPFGPPTSSSVHTPQNAAFQSALRNAETSIFIQTPNLNAAALLPEMVAACERGVRVTYFYCLGYNDVGELLPGQGGHNESVANKLYSQISTECRKNLDVYVYVGKDQIRPIHNRFKMRSCHIKLMIIDDHIAIMGSGNQDTQSWYHSQEVNLMIDSPLVCGKILEGIRQNQNTHLYGKVEGEGAEAGCWKDPGTGKQADGAIGVNAGRFSWAKGFEGAIARVRGTGGF</sequence>